<keyword evidence="1 4" id="KW-0808">Transferase</keyword>
<organism evidence="4 5">
    <name type="scientific">Vibrio eleionomae</name>
    <dbReference type="NCBI Taxonomy" id="2653505"/>
    <lineage>
        <taxon>Bacteria</taxon>
        <taxon>Pseudomonadati</taxon>
        <taxon>Pseudomonadota</taxon>
        <taxon>Gammaproteobacteria</taxon>
        <taxon>Vibrionales</taxon>
        <taxon>Vibrionaceae</taxon>
        <taxon>Vibrio</taxon>
    </lineage>
</organism>
<evidence type="ECO:0000256" key="2">
    <source>
        <dbReference type="ARBA" id="ARBA00023315"/>
    </source>
</evidence>
<gene>
    <name evidence="4" type="ORF">F9817_19940</name>
</gene>
<protein>
    <submittedName>
        <fullName evidence="4">GNAT family N-acetyltransferase</fullName>
    </submittedName>
</protein>
<dbReference type="InterPro" id="IPR016181">
    <property type="entry name" value="Acyl_CoA_acyltransferase"/>
</dbReference>
<dbReference type="GO" id="GO:0016747">
    <property type="term" value="F:acyltransferase activity, transferring groups other than amino-acyl groups"/>
    <property type="evidence" value="ECO:0007669"/>
    <property type="project" value="InterPro"/>
</dbReference>
<name>A0A7X4RWK8_9VIBR</name>
<dbReference type="SUPFAM" id="SSF55729">
    <property type="entry name" value="Acyl-CoA N-acyltransferases (Nat)"/>
    <property type="match status" value="1"/>
</dbReference>
<dbReference type="PROSITE" id="PS51186">
    <property type="entry name" value="GNAT"/>
    <property type="match status" value="1"/>
</dbReference>
<reference evidence="4 5" key="1">
    <citation type="submission" date="2019-10" db="EMBL/GenBank/DDBJ databases">
        <title>Vibrio sp. nov. isolated from a shrimp pond.</title>
        <authorList>
            <person name="Gomez-Gil B."/>
            <person name="Enciso-Ibarra J."/>
            <person name="Enciso-Ibarra K."/>
            <person name="Bolan-Mejia C."/>
        </authorList>
    </citation>
    <scope>NUCLEOTIDE SEQUENCE [LARGE SCALE GENOMIC DNA]</scope>
    <source>
        <strain evidence="4 5">CAIM 722</strain>
    </source>
</reference>
<dbReference type="Proteomes" id="UP000462621">
    <property type="component" value="Unassembled WGS sequence"/>
</dbReference>
<sequence>MNQRSMNIQVEKAQQGDLSALCLLNKQICQQHAQHAPNVFVIPSSEQITQYMQNILDHSDSEIWIAKLGNQAAGYVIARLTRNESVPFLTTHLVARIDTIVVDDEFQHCGIGQALFAACQQWCEQQGASEIRLEVMAFNQTAQRFYQQLGFSSQSHILSMSLSSN</sequence>
<dbReference type="Pfam" id="PF00583">
    <property type="entry name" value="Acetyltransf_1"/>
    <property type="match status" value="1"/>
</dbReference>
<evidence type="ECO:0000256" key="1">
    <source>
        <dbReference type="ARBA" id="ARBA00022679"/>
    </source>
</evidence>
<dbReference type="Gene3D" id="3.40.630.30">
    <property type="match status" value="1"/>
</dbReference>
<feature type="domain" description="N-acetyltransferase" evidence="3">
    <location>
        <begin position="8"/>
        <end position="165"/>
    </location>
</feature>
<dbReference type="AlphaFoldDB" id="A0A7X4RWK8"/>
<dbReference type="CDD" id="cd04301">
    <property type="entry name" value="NAT_SF"/>
    <property type="match status" value="1"/>
</dbReference>
<dbReference type="PANTHER" id="PTHR43877">
    <property type="entry name" value="AMINOALKYLPHOSPHONATE N-ACETYLTRANSFERASE-RELATED-RELATED"/>
    <property type="match status" value="1"/>
</dbReference>
<dbReference type="EMBL" id="WEKT01000056">
    <property type="protein sequence ID" value="MZI95452.1"/>
    <property type="molecule type" value="Genomic_DNA"/>
</dbReference>
<comment type="caution">
    <text evidence="4">The sequence shown here is derived from an EMBL/GenBank/DDBJ whole genome shotgun (WGS) entry which is preliminary data.</text>
</comment>
<accession>A0A7X4RWK8</accession>
<dbReference type="InterPro" id="IPR050832">
    <property type="entry name" value="Bact_Acetyltransf"/>
</dbReference>
<keyword evidence="5" id="KW-1185">Reference proteome</keyword>
<dbReference type="RefSeq" id="WP_161157933.1">
    <property type="nucleotide sequence ID" value="NZ_WEKT01000056.1"/>
</dbReference>
<proteinExistence type="predicted"/>
<evidence type="ECO:0000313" key="5">
    <source>
        <dbReference type="Proteomes" id="UP000462621"/>
    </source>
</evidence>
<evidence type="ECO:0000259" key="3">
    <source>
        <dbReference type="PROSITE" id="PS51186"/>
    </source>
</evidence>
<keyword evidence="2" id="KW-0012">Acyltransferase</keyword>
<evidence type="ECO:0000313" key="4">
    <source>
        <dbReference type="EMBL" id="MZI95452.1"/>
    </source>
</evidence>
<dbReference type="InterPro" id="IPR000182">
    <property type="entry name" value="GNAT_dom"/>
</dbReference>